<evidence type="ECO:0000313" key="6">
    <source>
        <dbReference type="Proteomes" id="UP000756346"/>
    </source>
</evidence>
<dbReference type="GeneID" id="70191265"/>
<dbReference type="OrthoDB" id="8068875at2759"/>
<dbReference type="Proteomes" id="UP000756346">
    <property type="component" value="Unassembled WGS sequence"/>
</dbReference>
<dbReference type="AlphaFoldDB" id="A0A9P8XPC4"/>
<evidence type="ECO:0000256" key="2">
    <source>
        <dbReference type="ARBA" id="ARBA00012485"/>
    </source>
</evidence>
<dbReference type="RefSeq" id="XP_046003874.1">
    <property type="nucleotide sequence ID" value="XM_046161719.1"/>
</dbReference>
<dbReference type="PANTHER" id="PTHR45700">
    <property type="entry name" value="UBIQUITIN-PROTEIN LIGASE E3C"/>
    <property type="match status" value="1"/>
</dbReference>
<evidence type="ECO:0000256" key="4">
    <source>
        <dbReference type="SAM" id="MobiDB-lite"/>
    </source>
</evidence>
<keyword evidence="3" id="KW-0808">Transferase</keyword>
<proteinExistence type="predicted"/>
<dbReference type="InterPro" id="IPR044611">
    <property type="entry name" value="E3A/B/C-like"/>
</dbReference>
<name>A0A9P8XPC4_9PEZI</name>
<dbReference type="EC" id="2.3.2.26" evidence="2"/>
<protein>
    <recommendedName>
        <fullName evidence="2">HECT-type E3 ubiquitin transferase</fullName>
        <ecNumber evidence="2">2.3.2.26</ecNumber>
    </recommendedName>
</protein>
<gene>
    <name evidence="5" type="ORF">B0I36DRAFT_402106</name>
</gene>
<dbReference type="PROSITE" id="PS50096">
    <property type="entry name" value="IQ"/>
    <property type="match status" value="1"/>
</dbReference>
<reference evidence="5" key="1">
    <citation type="journal article" date="2021" name="Nat. Commun.">
        <title>Genetic determinants of endophytism in the Arabidopsis root mycobiome.</title>
        <authorList>
            <person name="Mesny F."/>
            <person name="Miyauchi S."/>
            <person name="Thiergart T."/>
            <person name="Pickel B."/>
            <person name="Atanasova L."/>
            <person name="Karlsson M."/>
            <person name="Huettel B."/>
            <person name="Barry K.W."/>
            <person name="Haridas S."/>
            <person name="Chen C."/>
            <person name="Bauer D."/>
            <person name="Andreopoulos W."/>
            <person name="Pangilinan J."/>
            <person name="LaButti K."/>
            <person name="Riley R."/>
            <person name="Lipzen A."/>
            <person name="Clum A."/>
            <person name="Drula E."/>
            <person name="Henrissat B."/>
            <person name="Kohler A."/>
            <person name="Grigoriev I.V."/>
            <person name="Martin F.M."/>
            <person name="Hacquard S."/>
        </authorList>
    </citation>
    <scope>NUCLEOTIDE SEQUENCE</scope>
    <source>
        <strain evidence="5">MPI-CAGE-CH-0230</strain>
    </source>
</reference>
<sequence length="708" mass="80028">MFPTFTGDSRRPRNVNLSRQRPSNPWGPSGWGANPGASSGASKTVAHAQAEREKRQKNREELVAAKRLQRIWRGCCARQKIRESHRRAFDNEMQRAGGTDLGHITKTLPLLVALFDPKRDDDQNRARDHQLGSLNQHSLDRLVGLIVAALERGPFASARALLPLLSELVTKRPWSVGSILGRYYHVAARYFSEGMDPAEQAMLCDVVRAPLSSEKAFDFLTFDGLPVIRQNPEVLSAVIDHRLLSDIISNAILSGTSANKTSRDGQLWLLAHFIALSRTSAGGQDTIYLRALYLQLSSLAVDIRLRYNQDDSGNGDQVSDDEDLKILDPASSTLSDFVAEQLEFLVNDDGISELLRRFTTTSSPSAGLSEDANLLAGYTLALLKCFPNHGDDIKMRLFHGDITTSDSGKQHTVPTVKYFWHAASRTEIFRKLMQSKITHPASVLGPLLQPGSKHNEEWRTMLLFLELYNFLLRVTDDEDFLPSTFQAMSQQSPQTERIRSSGLDQEELIALTSFLKNLTFPLYHDLPSIISSAKEPARLDHFMGLQPKPLAQSGSSQESLSPTFGNDVIGLRQIATSTMRSLYERDSCRKFLPQDFWLMTSKFYMNGFISAVVLEEQQKNDTTEEDDEDEDEIDRTRFHTASVSRISRAAQIERHRQLCRMKRERLLAQVTPKLEILRNMPFIIPFEIRVKIFPTVHRPRQEPQARWL</sequence>
<keyword evidence="6" id="KW-1185">Reference proteome</keyword>
<dbReference type="GO" id="GO:0061630">
    <property type="term" value="F:ubiquitin protein ligase activity"/>
    <property type="evidence" value="ECO:0007669"/>
    <property type="project" value="UniProtKB-EC"/>
</dbReference>
<dbReference type="GO" id="GO:0000209">
    <property type="term" value="P:protein polyubiquitination"/>
    <property type="evidence" value="ECO:0007669"/>
    <property type="project" value="InterPro"/>
</dbReference>
<organism evidence="5 6">
    <name type="scientific">Microdochium trichocladiopsis</name>
    <dbReference type="NCBI Taxonomy" id="1682393"/>
    <lineage>
        <taxon>Eukaryota</taxon>
        <taxon>Fungi</taxon>
        <taxon>Dikarya</taxon>
        <taxon>Ascomycota</taxon>
        <taxon>Pezizomycotina</taxon>
        <taxon>Sordariomycetes</taxon>
        <taxon>Xylariomycetidae</taxon>
        <taxon>Xylariales</taxon>
        <taxon>Microdochiaceae</taxon>
        <taxon>Microdochium</taxon>
    </lineage>
</organism>
<dbReference type="GO" id="GO:0006511">
    <property type="term" value="P:ubiquitin-dependent protein catabolic process"/>
    <property type="evidence" value="ECO:0007669"/>
    <property type="project" value="TreeGrafter"/>
</dbReference>
<evidence type="ECO:0000256" key="3">
    <source>
        <dbReference type="ARBA" id="ARBA00022679"/>
    </source>
</evidence>
<feature type="compositionally biased region" description="Basic and acidic residues" evidence="4">
    <location>
        <begin position="49"/>
        <end position="58"/>
    </location>
</feature>
<dbReference type="EMBL" id="JAGTJQ010000019">
    <property type="protein sequence ID" value="KAH7009213.1"/>
    <property type="molecule type" value="Genomic_DNA"/>
</dbReference>
<evidence type="ECO:0000256" key="1">
    <source>
        <dbReference type="ARBA" id="ARBA00000885"/>
    </source>
</evidence>
<dbReference type="PANTHER" id="PTHR45700:SF2">
    <property type="entry name" value="UBIQUITIN-PROTEIN LIGASE E3C"/>
    <property type="match status" value="1"/>
</dbReference>
<comment type="caution">
    <text evidence="5">The sequence shown here is derived from an EMBL/GenBank/DDBJ whole genome shotgun (WGS) entry which is preliminary data.</text>
</comment>
<evidence type="ECO:0000313" key="5">
    <source>
        <dbReference type="EMBL" id="KAH7009213.1"/>
    </source>
</evidence>
<accession>A0A9P8XPC4</accession>
<comment type="catalytic activity">
    <reaction evidence="1">
        <text>S-ubiquitinyl-[E2 ubiquitin-conjugating enzyme]-L-cysteine + [acceptor protein]-L-lysine = [E2 ubiquitin-conjugating enzyme]-L-cysteine + N(6)-ubiquitinyl-[acceptor protein]-L-lysine.</text>
        <dbReference type="EC" id="2.3.2.26"/>
    </reaction>
</comment>
<feature type="region of interest" description="Disordered" evidence="4">
    <location>
        <begin position="1"/>
        <end position="58"/>
    </location>
</feature>